<dbReference type="AlphaFoldDB" id="A0A167GGP0"/>
<organism evidence="2 3">
    <name type="scientific">Calocera viscosa (strain TUFC12733)</name>
    <dbReference type="NCBI Taxonomy" id="1330018"/>
    <lineage>
        <taxon>Eukaryota</taxon>
        <taxon>Fungi</taxon>
        <taxon>Dikarya</taxon>
        <taxon>Basidiomycota</taxon>
        <taxon>Agaricomycotina</taxon>
        <taxon>Dacrymycetes</taxon>
        <taxon>Dacrymycetales</taxon>
        <taxon>Dacrymycetaceae</taxon>
        <taxon>Calocera</taxon>
    </lineage>
</organism>
<accession>A0A167GGP0</accession>
<evidence type="ECO:0000256" key="1">
    <source>
        <dbReference type="SAM" id="MobiDB-lite"/>
    </source>
</evidence>
<gene>
    <name evidence="2" type="ORF">CALVIDRAFT_542574</name>
</gene>
<sequence>MSNIAAFKDYQMAIGGLSYSIWNPKDNRAVLECPPDVMGSTGDLCFHPGDSHLWIRDDQGWRASNGKYEGWNMEHHPLPVHKTLRIQDADQSKKSLDNDKMKKGDRAPGAAATPEPAVAASQREVQVAASEPRSAPTVAPDTSGHAHVDQEEAWKWHAEQMGNLWIAPLLERWESTFGQESTSTRIGLEVLQALLRVPYKIREKESFPLEDCLGPKGMPPSFALIMKDLHAHPENELLSVSNMDTCHANNSFISALLVRHHGSHMLPECHRQQYLL</sequence>
<dbReference type="STRING" id="1330018.A0A167GGP0"/>
<keyword evidence="3" id="KW-1185">Reference proteome</keyword>
<evidence type="ECO:0000313" key="2">
    <source>
        <dbReference type="EMBL" id="KZO90537.1"/>
    </source>
</evidence>
<name>A0A167GGP0_CALVF</name>
<feature type="compositionally biased region" description="Basic and acidic residues" evidence="1">
    <location>
        <begin position="90"/>
        <end position="106"/>
    </location>
</feature>
<dbReference type="EMBL" id="KV417339">
    <property type="protein sequence ID" value="KZO90537.1"/>
    <property type="molecule type" value="Genomic_DNA"/>
</dbReference>
<evidence type="ECO:0000313" key="3">
    <source>
        <dbReference type="Proteomes" id="UP000076738"/>
    </source>
</evidence>
<feature type="compositionally biased region" description="Low complexity" evidence="1">
    <location>
        <begin position="107"/>
        <end position="120"/>
    </location>
</feature>
<reference evidence="2 3" key="1">
    <citation type="journal article" date="2016" name="Mol. Biol. Evol.">
        <title>Comparative Genomics of Early-Diverging Mushroom-Forming Fungi Provides Insights into the Origins of Lignocellulose Decay Capabilities.</title>
        <authorList>
            <person name="Nagy L.G."/>
            <person name="Riley R."/>
            <person name="Tritt A."/>
            <person name="Adam C."/>
            <person name="Daum C."/>
            <person name="Floudas D."/>
            <person name="Sun H."/>
            <person name="Yadav J.S."/>
            <person name="Pangilinan J."/>
            <person name="Larsson K.H."/>
            <person name="Matsuura K."/>
            <person name="Barry K."/>
            <person name="Labutti K."/>
            <person name="Kuo R."/>
            <person name="Ohm R.A."/>
            <person name="Bhattacharya S.S."/>
            <person name="Shirouzu T."/>
            <person name="Yoshinaga Y."/>
            <person name="Martin F.M."/>
            <person name="Grigoriev I.V."/>
            <person name="Hibbett D.S."/>
        </authorList>
    </citation>
    <scope>NUCLEOTIDE SEQUENCE [LARGE SCALE GENOMIC DNA]</scope>
    <source>
        <strain evidence="2 3">TUFC12733</strain>
    </source>
</reference>
<feature type="region of interest" description="Disordered" evidence="1">
    <location>
        <begin position="90"/>
        <end position="148"/>
    </location>
</feature>
<dbReference type="Proteomes" id="UP000076738">
    <property type="component" value="Unassembled WGS sequence"/>
</dbReference>
<protein>
    <submittedName>
        <fullName evidence="2">Uncharacterized protein</fullName>
    </submittedName>
</protein>
<proteinExistence type="predicted"/>